<dbReference type="InterPro" id="IPR036291">
    <property type="entry name" value="NAD(P)-bd_dom_sf"/>
</dbReference>
<dbReference type="OrthoDB" id="9775180at2"/>
<dbReference type="PRINTS" id="PR00335">
    <property type="entry name" value="KUPTAKETRKA"/>
</dbReference>
<evidence type="ECO:0000256" key="3">
    <source>
        <dbReference type="ARBA" id="ARBA00022538"/>
    </source>
</evidence>
<keyword evidence="3" id="KW-0633">Potassium transport</keyword>
<feature type="domain" description="RCK N-terminal" evidence="7">
    <location>
        <begin position="1"/>
        <end position="120"/>
    </location>
</feature>
<dbReference type="RefSeq" id="WP_054874053.1">
    <property type="nucleotide sequence ID" value="NZ_LKET01000021.1"/>
</dbReference>
<keyword evidence="2" id="KW-0813">Transport</keyword>
<dbReference type="PANTHER" id="PTHR43833">
    <property type="entry name" value="POTASSIUM CHANNEL PROTEIN 2-RELATED-RELATED"/>
    <property type="match status" value="1"/>
</dbReference>
<dbReference type="NCBIfam" id="NF007034">
    <property type="entry name" value="PRK09496.2-1"/>
    <property type="match status" value="1"/>
</dbReference>
<reference evidence="9 10" key="1">
    <citation type="submission" date="2015-09" db="EMBL/GenBank/DDBJ databases">
        <title>Genome sequence of Oxobacter pfennigii DSM 3222.</title>
        <authorList>
            <person name="Poehlein A."/>
            <person name="Bengelsdorf F.R."/>
            <person name="Schiel-Bengelsdorf B."/>
            <person name="Duerre P."/>
            <person name="Daniel R."/>
        </authorList>
    </citation>
    <scope>NUCLEOTIDE SEQUENCE [LARGE SCALE GENOMIC DNA]</scope>
    <source>
        <strain evidence="9 10">DSM 3222</strain>
    </source>
</reference>
<evidence type="ECO:0000256" key="2">
    <source>
        <dbReference type="ARBA" id="ARBA00022448"/>
    </source>
</evidence>
<dbReference type="PANTHER" id="PTHR43833:SF5">
    <property type="entry name" value="TRK SYSTEM POTASSIUM UPTAKE PROTEIN TRKA"/>
    <property type="match status" value="1"/>
</dbReference>
<dbReference type="Gene3D" id="3.40.50.720">
    <property type="entry name" value="NAD(P)-binding Rossmann-like Domain"/>
    <property type="match status" value="2"/>
</dbReference>
<evidence type="ECO:0000313" key="10">
    <source>
        <dbReference type="Proteomes" id="UP000050326"/>
    </source>
</evidence>
<comment type="caution">
    <text evidence="9">The sequence shown here is derived from an EMBL/GenBank/DDBJ whole genome shotgun (WGS) entry which is preliminary data.</text>
</comment>
<dbReference type="PROSITE" id="PS51201">
    <property type="entry name" value="RCK_N"/>
    <property type="match status" value="2"/>
</dbReference>
<evidence type="ECO:0000259" key="7">
    <source>
        <dbReference type="PROSITE" id="PS51201"/>
    </source>
</evidence>
<dbReference type="Pfam" id="PF02254">
    <property type="entry name" value="TrkA_N"/>
    <property type="match status" value="2"/>
</dbReference>
<accession>A0A0P8WD68</accession>
<dbReference type="SUPFAM" id="SSF51735">
    <property type="entry name" value="NAD(P)-binding Rossmann-fold domains"/>
    <property type="match status" value="2"/>
</dbReference>
<dbReference type="InterPro" id="IPR036721">
    <property type="entry name" value="RCK_C_sf"/>
</dbReference>
<evidence type="ECO:0000256" key="6">
    <source>
        <dbReference type="ARBA" id="ARBA00023065"/>
    </source>
</evidence>
<evidence type="ECO:0000256" key="1">
    <source>
        <dbReference type="ARBA" id="ARBA00017378"/>
    </source>
</evidence>
<dbReference type="InterPro" id="IPR006037">
    <property type="entry name" value="RCK_C"/>
</dbReference>
<feature type="domain" description="RCK C-terminal" evidence="8">
    <location>
        <begin position="365"/>
        <end position="446"/>
    </location>
</feature>
<dbReference type="SUPFAM" id="SSF116726">
    <property type="entry name" value="TrkA C-terminal domain-like"/>
    <property type="match status" value="2"/>
</dbReference>
<feature type="domain" description="RCK C-terminal" evidence="8">
    <location>
        <begin position="140"/>
        <end position="223"/>
    </location>
</feature>
<dbReference type="Gene3D" id="3.30.70.1450">
    <property type="entry name" value="Regulator of K+ conductance, C-terminal domain"/>
    <property type="match status" value="2"/>
</dbReference>
<protein>
    <recommendedName>
        <fullName evidence="1">Trk system potassium uptake protein TrkA</fullName>
    </recommendedName>
</protein>
<dbReference type="AlphaFoldDB" id="A0A0P8WD68"/>
<feature type="domain" description="RCK N-terminal" evidence="7">
    <location>
        <begin position="228"/>
        <end position="345"/>
    </location>
</feature>
<dbReference type="GO" id="GO:0005886">
    <property type="term" value="C:plasma membrane"/>
    <property type="evidence" value="ECO:0007669"/>
    <property type="project" value="InterPro"/>
</dbReference>
<dbReference type="EMBL" id="LKET01000021">
    <property type="protein sequence ID" value="KPU45723.1"/>
    <property type="molecule type" value="Genomic_DNA"/>
</dbReference>
<dbReference type="NCBIfam" id="NF007031">
    <property type="entry name" value="PRK09496.1-2"/>
    <property type="match status" value="1"/>
</dbReference>
<keyword evidence="10" id="KW-1185">Reference proteome</keyword>
<evidence type="ECO:0000313" key="9">
    <source>
        <dbReference type="EMBL" id="KPU45723.1"/>
    </source>
</evidence>
<proteinExistence type="predicted"/>
<dbReference type="GO" id="GO:0015079">
    <property type="term" value="F:potassium ion transmembrane transporter activity"/>
    <property type="evidence" value="ECO:0007669"/>
    <property type="project" value="InterPro"/>
</dbReference>
<dbReference type="NCBIfam" id="NF007039">
    <property type="entry name" value="PRK09496.3-2"/>
    <property type="match status" value="1"/>
</dbReference>
<keyword evidence="5" id="KW-0520">NAD</keyword>
<keyword evidence="4" id="KW-0630">Potassium</keyword>
<keyword evidence="6" id="KW-0406">Ion transport</keyword>
<organism evidence="9 10">
    <name type="scientific">Oxobacter pfennigii</name>
    <dbReference type="NCBI Taxonomy" id="36849"/>
    <lineage>
        <taxon>Bacteria</taxon>
        <taxon>Bacillati</taxon>
        <taxon>Bacillota</taxon>
        <taxon>Clostridia</taxon>
        <taxon>Eubacteriales</taxon>
        <taxon>Clostridiaceae</taxon>
        <taxon>Oxobacter</taxon>
    </lineage>
</organism>
<dbReference type="InterPro" id="IPR003148">
    <property type="entry name" value="RCK_N"/>
</dbReference>
<evidence type="ECO:0000256" key="4">
    <source>
        <dbReference type="ARBA" id="ARBA00022958"/>
    </source>
</evidence>
<dbReference type="InterPro" id="IPR006036">
    <property type="entry name" value="K_uptake_TrkA"/>
</dbReference>
<dbReference type="PROSITE" id="PS51202">
    <property type="entry name" value="RCK_C"/>
    <property type="match status" value="2"/>
</dbReference>
<dbReference type="Pfam" id="PF02080">
    <property type="entry name" value="TrkA_C"/>
    <property type="match status" value="2"/>
</dbReference>
<dbReference type="Proteomes" id="UP000050326">
    <property type="component" value="Unassembled WGS sequence"/>
</dbReference>
<sequence>MKIIVVGAGKVGYTLAESLSSEDHDVTVIDRHYDALKKVEDNLDVLAIKGNGVSVSVLLEAKIKKTDLIIAVTDSDEVNMVCCLTAKKLGAAHTAARIRDPQYAKELVMLKDEVGVDLVINPEYAAADEIARMISFSPALNIESFAKGRVKMVEIKVTPDMPIVGYKLKDAAFQKYSSILISAVIRNEEVIVPDGEFEIKADDEIYVIGKSASIYNFCKLTGKSPVKYKSIMILGGGRIAYYLTNFLTTMGMKVKIVEINRERCEELSESLPNALIINADGTDEQILRSENVDSMDGFIAVTGMDEENLLSSLLAKQSGVKKVITKISRTSYINMVKKLGIDNVICPKLITANQILKYVRGNTVESLYRIVEGQAEIVEFIAKESSGLLDKPIKNLNIPKETIITTIVRRNEVVIPRGNDAIKKGDRVIVITKKENLNWLNELILNVSGGTKHEFANGIKKFGDIINM</sequence>
<evidence type="ECO:0000256" key="5">
    <source>
        <dbReference type="ARBA" id="ARBA00023027"/>
    </source>
</evidence>
<gene>
    <name evidence="9" type="primary">trkA_1</name>
    <name evidence="9" type="ORF">OXPF_09560</name>
</gene>
<evidence type="ECO:0000259" key="8">
    <source>
        <dbReference type="PROSITE" id="PS51202"/>
    </source>
</evidence>
<name>A0A0P8WD68_9CLOT</name>
<dbReference type="STRING" id="36849.OXPF_09560"/>
<dbReference type="NCBIfam" id="NF007033">
    <property type="entry name" value="PRK09496.1-5"/>
    <property type="match status" value="1"/>
</dbReference>
<dbReference type="NCBIfam" id="NF007032">
    <property type="entry name" value="PRK09496.1-4"/>
    <property type="match status" value="1"/>
</dbReference>
<dbReference type="NCBIfam" id="NF007041">
    <property type="entry name" value="PRK09496.3-4"/>
    <property type="match status" value="1"/>
</dbReference>
<dbReference type="PATRIC" id="fig|36849.3.peg.1023"/>
<dbReference type="InterPro" id="IPR050721">
    <property type="entry name" value="Trk_Ktr_HKT_K-transport"/>
</dbReference>